<keyword evidence="1" id="KW-1133">Transmembrane helix</keyword>
<evidence type="ECO:0000313" key="2">
    <source>
        <dbReference type="EMBL" id="KAJ6218337.1"/>
    </source>
</evidence>
<organism evidence="2 3">
    <name type="scientific">Blomia tropicalis</name>
    <name type="common">Mite</name>
    <dbReference type="NCBI Taxonomy" id="40697"/>
    <lineage>
        <taxon>Eukaryota</taxon>
        <taxon>Metazoa</taxon>
        <taxon>Ecdysozoa</taxon>
        <taxon>Arthropoda</taxon>
        <taxon>Chelicerata</taxon>
        <taxon>Arachnida</taxon>
        <taxon>Acari</taxon>
        <taxon>Acariformes</taxon>
        <taxon>Sarcoptiformes</taxon>
        <taxon>Astigmata</taxon>
        <taxon>Glycyphagoidea</taxon>
        <taxon>Echimyopodidae</taxon>
        <taxon>Blomia</taxon>
    </lineage>
</organism>
<dbReference type="EMBL" id="JAPWDV010000003">
    <property type="protein sequence ID" value="KAJ6218337.1"/>
    <property type="molecule type" value="Genomic_DNA"/>
</dbReference>
<accession>A0A9Q0M5D4</accession>
<feature type="transmembrane region" description="Helical" evidence="1">
    <location>
        <begin position="6"/>
        <end position="25"/>
    </location>
</feature>
<proteinExistence type="predicted"/>
<dbReference type="AlphaFoldDB" id="A0A9Q0M5D4"/>
<keyword evidence="1" id="KW-0812">Transmembrane</keyword>
<comment type="caution">
    <text evidence="2">The sequence shown here is derived from an EMBL/GenBank/DDBJ whole genome shotgun (WGS) entry which is preliminary data.</text>
</comment>
<keyword evidence="1" id="KW-0472">Membrane</keyword>
<gene>
    <name evidence="2" type="ORF">RDWZM_009494</name>
</gene>
<name>A0A9Q0M5D4_BLOTA</name>
<evidence type="ECO:0000256" key="1">
    <source>
        <dbReference type="SAM" id="Phobius"/>
    </source>
</evidence>
<sequence length="113" mass="12944">MLQPVLTTISPIYPIILLSLILSCYTQRHRTIVDDVQQYEYSESTRSNAILELMETPNSPSACNGPYEEIRFPEQMCFPLYDGTKNASKFVFREVVANVFLVPNGIKRLVNVR</sequence>
<protein>
    <submittedName>
        <fullName evidence="2">Uncharacterized protein</fullName>
    </submittedName>
</protein>
<reference evidence="2" key="1">
    <citation type="submission" date="2022-12" db="EMBL/GenBank/DDBJ databases">
        <title>Genome assemblies of Blomia tropicalis.</title>
        <authorList>
            <person name="Cui Y."/>
        </authorList>
    </citation>
    <scope>NUCLEOTIDE SEQUENCE</scope>
    <source>
        <tissue evidence="2">Adult mites</tissue>
    </source>
</reference>
<dbReference type="Proteomes" id="UP001142055">
    <property type="component" value="Chromosome 3"/>
</dbReference>
<evidence type="ECO:0000313" key="3">
    <source>
        <dbReference type="Proteomes" id="UP001142055"/>
    </source>
</evidence>
<keyword evidence="3" id="KW-1185">Reference proteome</keyword>